<dbReference type="SUPFAM" id="SSF51445">
    <property type="entry name" value="(Trans)glycosidases"/>
    <property type="match status" value="1"/>
</dbReference>
<feature type="binding site" evidence="8">
    <location>
        <position position="111"/>
    </location>
    <ligand>
        <name>substrate</name>
    </ligand>
</feature>
<feature type="binding site" evidence="8">
    <location>
        <position position="312"/>
    </location>
    <ligand>
        <name>substrate</name>
    </ligand>
</feature>
<evidence type="ECO:0000256" key="4">
    <source>
        <dbReference type="ARBA" id="ARBA00022801"/>
    </source>
</evidence>
<dbReference type="GO" id="GO:0004565">
    <property type="term" value="F:beta-galactosidase activity"/>
    <property type="evidence" value="ECO:0007669"/>
    <property type="project" value="UniProtKB-EC"/>
</dbReference>
<evidence type="ECO:0000256" key="8">
    <source>
        <dbReference type="PIRSR" id="PIRSR001084-2"/>
    </source>
</evidence>
<evidence type="ECO:0000313" key="14">
    <source>
        <dbReference type="Proteomes" id="UP000004508"/>
    </source>
</evidence>
<dbReference type="OrthoDB" id="9800974at2"/>
<keyword evidence="9" id="KW-0862">Zinc</keyword>
<dbReference type="GO" id="GO:0046872">
    <property type="term" value="F:metal ion binding"/>
    <property type="evidence" value="ECO:0007669"/>
    <property type="project" value="UniProtKB-KW"/>
</dbReference>
<evidence type="ECO:0000256" key="5">
    <source>
        <dbReference type="ARBA" id="ARBA00023295"/>
    </source>
</evidence>
<dbReference type="Pfam" id="PF08532">
    <property type="entry name" value="Glyco_hydro_42M"/>
    <property type="match status" value="1"/>
</dbReference>
<organism evidence="13 14">
    <name type="scientific">Ktedonobacter racemifer DSM 44963</name>
    <dbReference type="NCBI Taxonomy" id="485913"/>
    <lineage>
        <taxon>Bacteria</taxon>
        <taxon>Bacillati</taxon>
        <taxon>Chloroflexota</taxon>
        <taxon>Ktedonobacteria</taxon>
        <taxon>Ktedonobacterales</taxon>
        <taxon>Ktedonobacteraceae</taxon>
        <taxon>Ktedonobacter</taxon>
    </lineage>
</organism>
<evidence type="ECO:0000256" key="3">
    <source>
        <dbReference type="ARBA" id="ARBA00012756"/>
    </source>
</evidence>
<dbReference type="AlphaFoldDB" id="D6TI39"/>
<dbReference type="InterPro" id="IPR013739">
    <property type="entry name" value="Beta_galactosidase_C"/>
</dbReference>
<dbReference type="PIRSF" id="PIRSF001084">
    <property type="entry name" value="B-galactosidase"/>
    <property type="match status" value="1"/>
</dbReference>
<feature type="active site" description="Proton donor" evidence="7">
    <location>
        <position position="150"/>
    </location>
</feature>
<feature type="binding site" evidence="9">
    <location>
        <position position="115"/>
    </location>
    <ligand>
        <name>Zn(2+)</name>
        <dbReference type="ChEBI" id="CHEBI:29105"/>
    </ligand>
</feature>
<keyword evidence="9" id="KW-0479">Metal-binding</keyword>
<evidence type="ECO:0000259" key="10">
    <source>
        <dbReference type="Pfam" id="PF02449"/>
    </source>
</evidence>
<protein>
    <recommendedName>
        <fullName evidence="3 6">Beta-galactosidase</fullName>
        <shortName evidence="6">Beta-gal</shortName>
        <ecNumber evidence="3 6">3.2.1.23</ecNumber>
    </recommendedName>
</protein>
<dbReference type="CDD" id="cd03143">
    <property type="entry name" value="A4_beta-galactosidase_middle_domain"/>
    <property type="match status" value="1"/>
</dbReference>
<accession>D6TI39</accession>
<evidence type="ECO:0000256" key="9">
    <source>
        <dbReference type="PIRSR" id="PIRSR001084-3"/>
    </source>
</evidence>
<dbReference type="InterPro" id="IPR013738">
    <property type="entry name" value="Beta_galactosidase_Trimer"/>
</dbReference>
<feature type="domain" description="Glycoside hydrolase family 42 N-terminal" evidence="10">
    <location>
        <begin position="14"/>
        <end position="383"/>
    </location>
</feature>
<evidence type="ECO:0000313" key="13">
    <source>
        <dbReference type="EMBL" id="EFH89096.1"/>
    </source>
</evidence>
<feature type="binding site" evidence="9">
    <location>
        <position position="163"/>
    </location>
    <ligand>
        <name>Zn(2+)</name>
        <dbReference type="ChEBI" id="CHEBI:29105"/>
    </ligand>
</feature>
<dbReference type="FunCoup" id="D6TI39">
    <property type="interactions" value="47"/>
</dbReference>
<dbReference type="RefSeq" id="WP_007905440.1">
    <property type="nucleotide sequence ID" value="NZ_ADVG01000001.1"/>
</dbReference>
<dbReference type="SMR" id="D6TI39"/>
<dbReference type="InterPro" id="IPR003476">
    <property type="entry name" value="Glyco_hydro_42"/>
</dbReference>
<keyword evidence="14" id="KW-1185">Reference proteome</keyword>
<dbReference type="STRING" id="485913.Krac_10625"/>
<evidence type="ECO:0000259" key="11">
    <source>
        <dbReference type="Pfam" id="PF08532"/>
    </source>
</evidence>
<evidence type="ECO:0000256" key="6">
    <source>
        <dbReference type="PIRNR" id="PIRNR001084"/>
    </source>
</evidence>
<feature type="binding site" evidence="9">
    <location>
        <position position="160"/>
    </location>
    <ligand>
        <name>Zn(2+)</name>
        <dbReference type="ChEBI" id="CHEBI:29105"/>
    </ligand>
</feature>
<dbReference type="PANTHER" id="PTHR36447">
    <property type="entry name" value="BETA-GALACTOSIDASE GANA"/>
    <property type="match status" value="1"/>
</dbReference>
<dbReference type="Proteomes" id="UP000004508">
    <property type="component" value="Unassembled WGS sequence"/>
</dbReference>
<dbReference type="EMBL" id="ADVG01000001">
    <property type="protein sequence ID" value="EFH89096.1"/>
    <property type="molecule type" value="Genomic_DNA"/>
</dbReference>
<dbReference type="Gene3D" id="3.20.20.80">
    <property type="entry name" value="Glycosidases"/>
    <property type="match status" value="1"/>
</dbReference>
<dbReference type="EC" id="3.2.1.23" evidence="3 6"/>
<proteinExistence type="inferred from homology"/>
<comment type="similarity">
    <text evidence="2 6">Belongs to the glycosyl hydrolase 42 family.</text>
</comment>
<reference evidence="13 14" key="1">
    <citation type="journal article" date="2011" name="Stand. Genomic Sci.">
        <title>Non-contiguous finished genome sequence and contextual data of the filamentous soil bacterium Ktedonobacter racemifer type strain (SOSP1-21).</title>
        <authorList>
            <person name="Chang Y.J."/>
            <person name="Land M."/>
            <person name="Hauser L."/>
            <person name="Chertkov O."/>
            <person name="Del Rio T.G."/>
            <person name="Nolan M."/>
            <person name="Copeland A."/>
            <person name="Tice H."/>
            <person name="Cheng J.F."/>
            <person name="Lucas S."/>
            <person name="Han C."/>
            <person name="Goodwin L."/>
            <person name="Pitluck S."/>
            <person name="Ivanova N."/>
            <person name="Ovchinikova G."/>
            <person name="Pati A."/>
            <person name="Chen A."/>
            <person name="Palaniappan K."/>
            <person name="Mavromatis K."/>
            <person name="Liolios K."/>
            <person name="Brettin T."/>
            <person name="Fiebig A."/>
            <person name="Rohde M."/>
            <person name="Abt B."/>
            <person name="Goker M."/>
            <person name="Detter J.C."/>
            <person name="Woyke T."/>
            <person name="Bristow J."/>
            <person name="Eisen J.A."/>
            <person name="Markowitz V."/>
            <person name="Hugenholtz P."/>
            <person name="Kyrpides N.C."/>
            <person name="Klenk H.P."/>
            <person name="Lapidus A."/>
        </authorList>
    </citation>
    <scope>NUCLEOTIDE SEQUENCE [LARGE SCALE GENOMIC DNA]</scope>
    <source>
        <strain evidence="14">DSM 44963</strain>
    </source>
</reference>
<dbReference type="InterPro" id="IPR029062">
    <property type="entry name" value="Class_I_gatase-like"/>
</dbReference>
<dbReference type="eggNOG" id="COG1874">
    <property type="taxonomic scope" value="Bacteria"/>
</dbReference>
<gene>
    <name evidence="13" type="ORF">Krac_10625</name>
</gene>
<dbReference type="GO" id="GO:0006012">
    <property type="term" value="P:galactose metabolic process"/>
    <property type="evidence" value="ECO:0007669"/>
    <property type="project" value="InterPro"/>
</dbReference>
<feature type="binding site" evidence="9">
    <location>
        <position position="158"/>
    </location>
    <ligand>
        <name>Zn(2+)</name>
        <dbReference type="ChEBI" id="CHEBI:29105"/>
    </ligand>
</feature>
<evidence type="ECO:0000256" key="1">
    <source>
        <dbReference type="ARBA" id="ARBA00001412"/>
    </source>
</evidence>
<dbReference type="GO" id="GO:0009341">
    <property type="term" value="C:beta-galactosidase complex"/>
    <property type="evidence" value="ECO:0007669"/>
    <property type="project" value="InterPro"/>
</dbReference>
<feature type="domain" description="Beta-galactosidase trimerisation" evidence="11">
    <location>
        <begin position="394"/>
        <end position="606"/>
    </location>
</feature>
<sequence>MQQYFPNKILYGGDYNPEQWSEETWREDMRLMKLAHVNMVSINIFSWTLLEPEPHKYHFEQLDRIMDMLAEHGIYADLATATASPPTWMSRLYPSMLPVTQQGVRMSHGSRQHYCPNSPDYRRKAGALVEQIATRYAKHPALKMWHLNNEYGCHTGVCYCENCAAAFRKWLQERYQTLDKVNQAWGTTFWSQHYYEWEDVLPPRATPAQTNPTQTLDYWRFMNDSLRGCYELEEEILRRTTPSIPLTTNLMVAFKPVDVFDWAKHMDIVSFDMYPTPHDGAAQVAMPHDIMRGAKGGQPHIVMEMSPSQVNWQPQTPHKRPGQLRMHIMQSIARGANGALFFQWRQSMAGAEKYHSAVVSHEGSEQNRIFKQVAQAGAELAKLASQVANTRIHAKVALLMDWQSWWSSEYQPGPSDQLRYYEQILTYYKALYARNIAVDIVSPEAELGENLGKYKLVIAPLLHMIMPGVEQKLKGFVEQGGTFLTTFFSGIVDEHEHVIPGGYPGALRELLGIYVEEFDPLTPQMSNEVVIEEGELRGRYAATRWGELVHLKGAQALARFGQDYYAQQPAITEHSYGQGKAYYVATHPEQRLVDALIKQICAQAGVEPVLSTPEGVEVTLREGEHGEKFYFVLNQSKERQQITLSEGSYTSLLDEGKVQETITIEPFDVLVLKG</sequence>
<dbReference type="InParanoid" id="D6TI39"/>
<keyword evidence="5 6" id="KW-0326">Glycosidase</keyword>
<feature type="active site" description="Nucleophile" evidence="7">
    <location>
        <position position="304"/>
    </location>
</feature>
<comment type="caution">
    <text evidence="13">The sequence shown here is derived from an EMBL/GenBank/DDBJ whole genome shotgun (WGS) entry which is preliminary data.</text>
</comment>
<feature type="binding site" evidence="8">
    <location>
        <position position="149"/>
    </location>
    <ligand>
        <name>substrate</name>
    </ligand>
</feature>
<dbReference type="InterPro" id="IPR013780">
    <property type="entry name" value="Glyco_hydro_b"/>
</dbReference>
<name>D6TI39_KTERA</name>
<dbReference type="PANTHER" id="PTHR36447:SF1">
    <property type="entry name" value="BETA-GALACTOSIDASE GANA"/>
    <property type="match status" value="1"/>
</dbReference>
<evidence type="ECO:0000256" key="2">
    <source>
        <dbReference type="ARBA" id="ARBA00005940"/>
    </source>
</evidence>
<dbReference type="Pfam" id="PF08533">
    <property type="entry name" value="Glyco_hydro_42C"/>
    <property type="match status" value="1"/>
</dbReference>
<dbReference type="Pfam" id="PF02449">
    <property type="entry name" value="Glyco_hydro_42"/>
    <property type="match status" value="1"/>
</dbReference>
<keyword evidence="4 6" id="KW-0378">Hydrolase</keyword>
<evidence type="ECO:0000256" key="7">
    <source>
        <dbReference type="PIRSR" id="PIRSR001084-1"/>
    </source>
</evidence>
<dbReference type="InterPro" id="IPR017853">
    <property type="entry name" value="GH"/>
</dbReference>
<dbReference type="SUPFAM" id="SSF52317">
    <property type="entry name" value="Class I glutamine amidotransferase-like"/>
    <property type="match status" value="1"/>
</dbReference>
<feature type="domain" description="Beta-galactosidase C-terminal" evidence="12">
    <location>
        <begin position="615"/>
        <end position="673"/>
    </location>
</feature>
<dbReference type="Gene3D" id="3.40.50.880">
    <property type="match status" value="1"/>
</dbReference>
<dbReference type="Gene3D" id="2.60.40.1180">
    <property type="entry name" value="Golgi alpha-mannosidase II"/>
    <property type="match status" value="1"/>
</dbReference>
<comment type="catalytic activity">
    <reaction evidence="1 6">
        <text>Hydrolysis of terminal non-reducing beta-D-galactose residues in beta-D-galactosides.</text>
        <dbReference type="EC" id="3.2.1.23"/>
    </reaction>
</comment>
<dbReference type="InterPro" id="IPR013529">
    <property type="entry name" value="Glyco_hydro_42_N"/>
</dbReference>
<evidence type="ECO:0000259" key="12">
    <source>
        <dbReference type="Pfam" id="PF08533"/>
    </source>
</evidence>